<name>A0A0G4IRG8_PLABS</name>
<accession>A0A0G4IRG8</accession>
<dbReference type="SUPFAM" id="SSF54695">
    <property type="entry name" value="POZ domain"/>
    <property type="match status" value="1"/>
</dbReference>
<dbReference type="OrthoDB" id="25620at2759"/>
<dbReference type="STRING" id="37360.A0A0G4IRG8"/>
<evidence type="ECO:0000313" key="3">
    <source>
        <dbReference type="Proteomes" id="UP000039324"/>
    </source>
</evidence>
<keyword evidence="3" id="KW-1185">Reference proteome</keyword>
<dbReference type="InterPro" id="IPR000210">
    <property type="entry name" value="BTB/POZ_dom"/>
</dbReference>
<organism evidence="2 3">
    <name type="scientific">Plasmodiophora brassicae</name>
    <name type="common">Clubroot disease agent</name>
    <dbReference type="NCBI Taxonomy" id="37360"/>
    <lineage>
        <taxon>Eukaryota</taxon>
        <taxon>Sar</taxon>
        <taxon>Rhizaria</taxon>
        <taxon>Endomyxa</taxon>
        <taxon>Phytomyxea</taxon>
        <taxon>Plasmodiophorida</taxon>
        <taxon>Plasmodiophoridae</taxon>
        <taxon>Plasmodiophora</taxon>
    </lineage>
</organism>
<proteinExistence type="predicted"/>
<protein>
    <recommendedName>
        <fullName evidence="1">BTB domain-containing protein</fullName>
    </recommendedName>
</protein>
<reference evidence="2 3" key="1">
    <citation type="submission" date="2015-02" db="EMBL/GenBank/DDBJ databases">
        <authorList>
            <person name="Chooi Y.-H."/>
        </authorList>
    </citation>
    <scope>NUCLEOTIDE SEQUENCE [LARGE SCALE GENOMIC DNA]</scope>
    <source>
        <strain evidence="2">E3</strain>
    </source>
</reference>
<dbReference type="Gene3D" id="3.30.710.10">
    <property type="entry name" value="Potassium Channel Kv1.1, Chain A"/>
    <property type="match status" value="1"/>
</dbReference>
<dbReference type="EMBL" id="CDSF01000080">
    <property type="protein sequence ID" value="CEO97686.1"/>
    <property type="molecule type" value="Genomic_DNA"/>
</dbReference>
<dbReference type="SMART" id="SM00225">
    <property type="entry name" value="BTB"/>
    <property type="match status" value="1"/>
</dbReference>
<dbReference type="AlphaFoldDB" id="A0A0G4IRG8"/>
<feature type="domain" description="BTB" evidence="1">
    <location>
        <begin position="40"/>
        <end position="126"/>
    </location>
</feature>
<dbReference type="Proteomes" id="UP000039324">
    <property type="component" value="Unassembled WGS sequence"/>
</dbReference>
<sequence length="423" mass="46614">MPADRGEVPSGPVAVSNCTVNDPLSVAACLSSLVNDRDSADVVLLVGPERTPVYAHALILRARCQFYRERLSPVNAVMEPLSNFVANADAVRPAAAVAVVYHADQEVTTVVTVLQYLYCGIVEIPRDYLLPTSNLAEQLLLSDLSDRCLRFYSEQVLASDTALRFFLHCHHLSKSTLLGRPIALLVNPYRDPVPPMSFNVNRDSWLCSVTLEHMISILTFAELDDLTRWHLVWAFACVQGLRHLDDMRSWPALPEISRLDDDDIDPFAEIEVQLMQEMETAGISLGPVASGGSAIGLREIVGDIDKNASAVFGDADVAVDQMAKRESDLLLDVHNHTMIPMLLAVDANPDPSRRCDYAHIGDARQALSSALNALIVYVDIFAMNRDDFEKFVLPVASQLPRPLRHLLGLHFGIPGLQAASRWS</sequence>
<dbReference type="Pfam" id="PF00651">
    <property type="entry name" value="BTB"/>
    <property type="match status" value="1"/>
</dbReference>
<dbReference type="PROSITE" id="PS50097">
    <property type="entry name" value="BTB"/>
    <property type="match status" value="1"/>
</dbReference>
<evidence type="ECO:0000259" key="1">
    <source>
        <dbReference type="PROSITE" id="PS50097"/>
    </source>
</evidence>
<gene>
    <name evidence="2" type="ORF">PBRA_005800</name>
</gene>
<dbReference type="InterPro" id="IPR011333">
    <property type="entry name" value="SKP1/BTB/POZ_sf"/>
</dbReference>
<evidence type="ECO:0000313" key="2">
    <source>
        <dbReference type="EMBL" id="CEO97686.1"/>
    </source>
</evidence>